<evidence type="ECO:0000256" key="4">
    <source>
        <dbReference type="ARBA" id="ARBA00022989"/>
    </source>
</evidence>
<protein>
    <recommendedName>
        <fullName evidence="9">GABA permease</fullName>
    </recommendedName>
</protein>
<feature type="transmembrane region" description="Helical" evidence="6">
    <location>
        <begin position="258"/>
        <end position="280"/>
    </location>
</feature>
<comment type="subcellular location">
    <subcellularLocation>
        <location evidence="1">Membrane</location>
        <topology evidence="1">Multi-pass membrane protein</topology>
    </subcellularLocation>
</comment>
<keyword evidence="4 6" id="KW-1133">Transmembrane helix</keyword>
<evidence type="ECO:0000313" key="7">
    <source>
        <dbReference type="EMBL" id="TID20310.1"/>
    </source>
</evidence>
<dbReference type="GO" id="GO:0016020">
    <property type="term" value="C:membrane"/>
    <property type="evidence" value="ECO:0007669"/>
    <property type="project" value="UniProtKB-SubCell"/>
</dbReference>
<name>A0A4Z1P723_9PEZI</name>
<evidence type="ECO:0000256" key="1">
    <source>
        <dbReference type="ARBA" id="ARBA00004141"/>
    </source>
</evidence>
<proteinExistence type="predicted"/>
<sequence length="596" mass="66138">MHLHLQIPAPNRCDVTLGSAWDLHRRKAAIAKNRTLKRESGRSGQKYAWNPSFKIPFTFHNYDLIFAGDAMASPITTNTSYNHKKAEIHLEISSDPTTGHTLRHFDHGNNSMDDEAMRRLGKTQELDRNFNWFHTLAFTTVIMATWEILLLVNNQALANGGRPGFLYSYMWSVVGFAPIVLSLAEMSSMAPTSGGQYHWVSEFAPKQFQRFLSYMTGWMSVLSWQSNSAAAGFLASATIQVLVYTNDPTAPDPDPWTIRWQGTLLSIVALILVAAANIWATRLLPATQYLLFFVHTAGYISLITLFWVLPKKHVSASEVFGQFENIADWSSIGLALMVGQISAAYALISADAAAHLSEEVKDAGLTVPRSMVRAFLINVVMGLLLIISFLFAMPNVYDAINYAGGTFSFYYVYTQMMNEAGVNGVSIIGIILLIGGNLNINVSTARQTFAFARDNGLPFSEWISKVHRKSHVPRNAIYTSLIISIALNLVNLGSTSAFQAMISLQLSSIMLTYCVSISCILHRRLQAQHSSSDLSLALPSARWSLGKWGPLINTLAIFYSGFVFFWSFWPVTRKVDMESMNYAVVIFGGVVFLALG</sequence>
<comment type="caution">
    <text evidence="7">The sequence shown here is derived from an EMBL/GenBank/DDBJ whole genome shotgun (WGS) entry which is preliminary data.</text>
</comment>
<feature type="transmembrane region" description="Helical" evidence="6">
    <location>
        <begin position="289"/>
        <end position="309"/>
    </location>
</feature>
<feature type="transmembrane region" description="Helical" evidence="6">
    <location>
        <begin position="420"/>
        <end position="440"/>
    </location>
</feature>
<dbReference type="EMBL" id="SNSC02000011">
    <property type="protein sequence ID" value="TID20310.1"/>
    <property type="molecule type" value="Genomic_DNA"/>
</dbReference>
<keyword evidence="5 6" id="KW-0472">Membrane</keyword>
<dbReference type="STRING" id="86259.A0A4Z1P723"/>
<gene>
    <name evidence="7" type="ORF">E6O75_ATG07770</name>
</gene>
<feature type="transmembrane region" description="Helical" evidence="6">
    <location>
        <begin position="329"/>
        <end position="354"/>
    </location>
</feature>
<dbReference type="GO" id="GO:0022857">
    <property type="term" value="F:transmembrane transporter activity"/>
    <property type="evidence" value="ECO:0007669"/>
    <property type="project" value="InterPro"/>
</dbReference>
<feature type="transmembrane region" description="Helical" evidence="6">
    <location>
        <begin position="579"/>
        <end position="595"/>
    </location>
</feature>
<feature type="transmembrane region" description="Helical" evidence="6">
    <location>
        <begin position="548"/>
        <end position="567"/>
    </location>
</feature>
<feature type="transmembrane region" description="Helical" evidence="6">
    <location>
        <begin position="132"/>
        <end position="152"/>
    </location>
</feature>
<evidence type="ECO:0008006" key="9">
    <source>
        <dbReference type="Google" id="ProtNLM"/>
    </source>
</evidence>
<feature type="transmembrane region" description="Helical" evidence="6">
    <location>
        <begin position="375"/>
        <end position="400"/>
    </location>
</feature>
<dbReference type="AlphaFoldDB" id="A0A4Z1P723"/>
<dbReference type="Pfam" id="PF13520">
    <property type="entry name" value="AA_permease_2"/>
    <property type="match status" value="1"/>
</dbReference>
<reference evidence="7 8" key="1">
    <citation type="submission" date="2019-04" db="EMBL/GenBank/DDBJ databases">
        <title>High contiguity whole genome sequence and gene annotation resource for two Venturia nashicola isolates.</title>
        <authorList>
            <person name="Prokchorchik M."/>
            <person name="Won K."/>
            <person name="Lee Y."/>
            <person name="Choi E.D."/>
            <person name="Segonzac C."/>
            <person name="Sohn K.H."/>
        </authorList>
    </citation>
    <scope>NUCLEOTIDE SEQUENCE [LARGE SCALE GENOMIC DNA]</scope>
    <source>
        <strain evidence="7 8">PRI2</strain>
    </source>
</reference>
<dbReference type="PANTHER" id="PTHR45649:SF4">
    <property type="entry name" value="TRANSPORTER, PUTATIVE (EUROFUNG)-RELATED"/>
    <property type="match status" value="1"/>
</dbReference>
<evidence type="ECO:0000256" key="5">
    <source>
        <dbReference type="ARBA" id="ARBA00023136"/>
    </source>
</evidence>
<feature type="transmembrane region" description="Helical" evidence="6">
    <location>
        <begin position="475"/>
        <end position="494"/>
    </location>
</feature>
<evidence type="ECO:0000256" key="6">
    <source>
        <dbReference type="SAM" id="Phobius"/>
    </source>
</evidence>
<keyword evidence="3 6" id="KW-0812">Transmembrane</keyword>
<accession>A0A4Z1P723</accession>
<dbReference type="PIRSF" id="PIRSF006060">
    <property type="entry name" value="AA_transporter"/>
    <property type="match status" value="1"/>
</dbReference>
<dbReference type="PANTHER" id="PTHR45649">
    <property type="entry name" value="AMINO-ACID PERMEASE BAT1"/>
    <property type="match status" value="1"/>
</dbReference>
<organism evidence="7 8">
    <name type="scientific">Venturia nashicola</name>
    <dbReference type="NCBI Taxonomy" id="86259"/>
    <lineage>
        <taxon>Eukaryota</taxon>
        <taxon>Fungi</taxon>
        <taxon>Dikarya</taxon>
        <taxon>Ascomycota</taxon>
        <taxon>Pezizomycotina</taxon>
        <taxon>Dothideomycetes</taxon>
        <taxon>Pleosporomycetidae</taxon>
        <taxon>Venturiales</taxon>
        <taxon>Venturiaceae</taxon>
        <taxon>Venturia</taxon>
    </lineage>
</organism>
<keyword evidence="2" id="KW-0813">Transport</keyword>
<dbReference type="InterPro" id="IPR002293">
    <property type="entry name" value="AA/rel_permease1"/>
</dbReference>
<evidence type="ECO:0000256" key="3">
    <source>
        <dbReference type="ARBA" id="ARBA00022692"/>
    </source>
</evidence>
<evidence type="ECO:0000256" key="2">
    <source>
        <dbReference type="ARBA" id="ARBA00022448"/>
    </source>
</evidence>
<feature type="transmembrane region" description="Helical" evidence="6">
    <location>
        <begin position="164"/>
        <end position="184"/>
    </location>
</feature>
<dbReference type="Proteomes" id="UP000298493">
    <property type="component" value="Unassembled WGS sequence"/>
</dbReference>
<evidence type="ECO:0000313" key="8">
    <source>
        <dbReference type="Proteomes" id="UP000298493"/>
    </source>
</evidence>
<dbReference type="Gene3D" id="1.20.1740.10">
    <property type="entry name" value="Amino acid/polyamine transporter I"/>
    <property type="match status" value="1"/>
</dbReference>
<keyword evidence="8" id="KW-1185">Reference proteome</keyword>